<keyword evidence="4" id="KW-1185">Reference proteome</keyword>
<evidence type="ECO:0000313" key="2">
    <source>
        <dbReference type="EMBL" id="OYR32545.1"/>
    </source>
</evidence>
<keyword evidence="2" id="KW-0489">Methyltransferase</keyword>
<gene>
    <name evidence="2" type="ORF">CES86_5669</name>
    <name evidence="1" type="ORF">F9L03_21790</name>
</gene>
<comment type="caution">
    <text evidence="2">The sequence shown here is derived from an EMBL/GenBank/DDBJ whole genome shotgun (WGS) entry which is preliminary data.</text>
</comment>
<reference evidence="2 3" key="1">
    <citation type="submission" date="2017-07" db="EMBL/GenBank/DDBJ databases">
        <title>Draft genome of Ochrobactrum lupini type strain LUP21.</title>
        <authorList>
            <person name="Krzyzanowska D.M."/>
            <person name="Jafra S."/>
        </authorList>
    </citation>
    <scope>NUCLEOTIDE SEQUENCE [LARGE SCALE GENOMIC DNA]</scope>
    <source>
        <strain evidence="2 3">LUP21</strain>
    </source>
</reference>
<dbReference type="Proteomes" id="UP000435957">
    <property type="component" value="Unassembled WGS sequence"/>
</dbReference>
<evidence type="ECO:0000313" key="3">
    <source>
        <dbReference type="Proteomes" id="UP000216363"/>
    </source>
</evidence>
<evidence type="ECO:0000313" key="1">
    <source>
        <dbReference type="EMBL" id="KAB2701676.1"/>
    </source>
</evidence>
<dbReference type="Proteomes" id="UP000216363">
    <property type="component" value="Unassembled WGS sequence"/>
</dbReference>
<dbReference type="GO" id="GO:0032259">
    <property type="term" value="P:methylation"/>
    <property type="evidence" value="ECO:0007669"/>
    <property type="project" value="UniProtKB-KW"/>
</dbReference>
<sequence>MRSFSRRLSQLTNALRYLTRGDIDGLLKRLKWHGREYSHVKMQRKLEGGSNNIVWGVLCTPQTLFIAKKIVQRFAYHNIKAEAILGSVENFSHDYYIVLSAPTLALLPPPDKRFIFQLEQSTNSRKITREYIRVLEDSLGFLEYCLTNIDYFAKKGLGFPHVHYLPIGAQLNDLNLAEENSKKYDFIFCGDAAGSKRTQDLLSKLQETYTVRICDGIYGDDLHSAIREAKAVINIHYCAGDLLEISHICECISLGVPVLSESSSDQDEYPEVAKAVSFFEEGAAESMTARASEMLSSLEEKSKAIKGAVATSSARFNFMMDRFLVAIGMLSTNVVLENPLYLARDSNFFALSLPETIERRLAIADHLPDGCELFDGIRHGLGWIGCGASFNALSRYALSTDCRQLAVIEDDADLPNNFIGILDEVRAYLDSRKASWDIFSGLMADVHPSAKIHSVEQVGERTYVTIDKMTSTVFNIYNRSALELLSRWDPLNTNAVTNTIDRYMESQKDLRVVVAIPFVVGHKEEAISTLWGVDNQYYTPMIAEAQKKIENLIREWEG</sequence>
<accession>A0A256GZ83</accession>
<dbReference type="EMBL" id="WBWF01000022">
    <property type="protein sequence ID" value="KAB2701676.1"/>
    <property type="molecule type" value="Genomic_DNA"/>
</dbReference>
<organism evidence="2 3">
    <name type="scientific">Brucella lupini</name>
    <dbReference type="NCBI Taxonomy" id="255457"/>
    <lineage>
        <taxon>Bacteria</taxon>
        <taxon>Pseudomonadati</taxon>
        <taxon>Pseudomonadota</taxon>
        <taxon>Alphaproteobacteria</taxon>
        <taxon>Hyphomicrobiales</taxon>
        <taxon>Brucellaceae</taxon>
        <taxon>Brucella/Ochrobactrum group</taxon>
        <taxon>Brucella</taxon>
    </lineage>
</organism>
<evidence type="ECO:0000313" key="4">
    <source>
        <dbReference type="Proteomes" id="UP000435957"/>
    </source>
</evidence>
<reference evidence="1 4" key="2">
    <citation type="submission" date="2019-09" db="EMBL/GenBank/DDBJ databases">
        <title>Taxonomic organization of the family Brucellaceae based on a phylogenomic approach.</title>
        <authorList>
            <person name="Leclercq S."/>
            <person name="Cloeckaert A."/>
            <person name="Zygmunt M.S."/>
        </authorList>
    </citation>
    <scope>NUCLEOTIDE SEQUENCE [LARGE SCALE GENOMIC DNA]</scope>
    <source>
        <strain evidence="1 4">LUP23</strain>
    </source>
</reference>
<dbReference type="AlphaFoldDB" id="A0A256GZ83"/>
<dbReference type="GO" id="GO:0008168">
    <property type="term" value="F:methyltransferase activity"/>
    <property type="evidence" value="ECO:0007669"/>
    <property type="project" value="UniProtKB-KW"/>
</dbReference>
<protein>
    <submittedName>
        <fullName evidence="1 2">Methyltransferase type 11</fullName>
    </submittedName>
</protein>
<proteinExistence type="predicted"/>
<name>A0A256GZ83_9HYPH</name>
<keyword evidence="2" id="KW-0808">Transferase</keyword>
<dbReference type="EMBL" id="NNRN01000023">
    <property type="protein sequence ID" value="OYR32545.1"/>
    <property type="molecule type" value="Genomic_DNA"/>
</dbReference>